<protein>
    <submittedName>
        <fullName evidence="2">Uncharacterized protein</fullName>
    </submittedName>
</protein>
<sequence>MEKKLAMLGKRCNQRSVTPPWGRKRRLNKGRVRRYVSDKTAKAVNLLLNRKGIKRKKEQSSYTVEQLVFCRCGHSKEECPNEDEDLTSQCLRKMDELQAEYQRKFHEVEAG</sequence>
<feature type="region of interest" description="Disordered" evidence="1">
    <location>
        <begin position="1"/>
        <end position="23"/>
    </location>
</feature>
<evidence type="ECO:0000256" key="1">
    <source>
        <dbReference type="SAM" id="MobiDB-lite"/>
    </source>
</evidence>
<name>A0A3P6FE70_BRAOL</name>
<dbReference type="AlphaFoldDB" id="A0A3P6FE70"/>
<dbReference type="EMBL" id="LR031877">
    <property type="protein sequence ID" value="VDD45601.1"/>
    <property type="molecule type" value="Genomic_DNA"/>
</dbReference>
<gene>
    <name evidence="2" type="ORF">BOLC5T33148H</name>
</gene>
<evidence type="ECO:0000313" key="2">
    <source>
        <dbReference type="EMBL" id="VDD45601.1"/>
    </source>
</evidence>
<proteinExistence type="predicted"/>
<reference evidence="2" key="1">
    <citation type="submission" date="2018-11" db="EMBL/GenBank/DDBJ databases">
        <authorList>
            <consortium name="Genoscope - CEA"/>
            <person name="William W."/>
        </authorList>
    </citation>
    <scope>NUCLEOTIDE SEQUENCE</scope>
</reference>
<accession>A0A3P6FE70</accession>
<organism evidence="2">
    <name type="scientific">Brassica oleracea</name>
    <name type="common">Wild cabbage</name>
    <dbReference type="NCBI Taxonomy" id="3712"/>
    <lineage>
        <taxon>Eukaryota</taxon>
        <taxon>Viridiplantae</taxon>
        <taxon>Streptophyta</taxon>
        <taxon>Embryophyta</taxon>
        <taxon>Tracheophyta</taxon>
        <taxon>Spermatophyta</taxon>
        <taxon>Magnoliopsida</taxon>
        <taxon>eudicotyledons</taxon>
        <taxon>Gunneridae</taxon>
        <taxon>Pentapetalae</taxon>
        <taxon>rosids</taxon>
        <taxon>malvids</taxon>
        <taxon>Brassicales</taxon>
        <taxon>Brassicaceae</taxon>
        <taxon>Brassiceae</taxon>
        <taxon>Brassica</taxon>
    </lineage>
</organism>
<feature type="non-terminal residue" evidence="2">
    <location>
        <position position="111"/>
    </location>
</feature>
<feature type="non-terminal residue" evidence="2">
    <location>
        <position position="1"/>
    </location>
</feature>